<protein>
    <recommendedName>
        <fullName evidence="1">monoamine oxidase</fullName>
        <ecNumber evidence="1">1.4.3.4</ecNumber>
    </recommendedName>
</protein>
<organism evidence="4 5">
    <name type="scientific">Nitzschia inconspicua</name>
    <dbReference type="NCBI Taxonomy" id="303405"/>
    <lineage>
        <taxon>Eukaryota</taxon>
        <taxon>Sar</taxon>
        <taxon>Stramenopiles</taxon>
        <taxon>Ochrophyta</taxon>
        <taxon>Bacillariophyta</taxon>
        <taxon>Bacillariophyceae</taxon>
        <taxon>Bacillariophycidae</taxon>
        <taxon>Bacillariales</taxon>
        <taxon>Bacillariaceae</taxon>
        <taxon>Nitzschia</taxon>
    </lineage>
</organism>
<dbReference type="GO" id="GO:0097621">
    <property type="term" value="F:monoamine oxidase activity"/>
    <property type="evidence" value="ECO:0007669"/>
    <property type="project" value="UniProtKB-EC"/>
</dbReference>
<dbReference type="OrthoDB" id="5046242at2759"/>
<reference evidence="4" key="1">
    <citation type="journal article" date="2021" name="Sci. Rep.">
        <title>Diploid genomic architecture of Nitzschia inconspicua, an elite biomass production diatom.</title>
        <authorList>
            <person name="Oliver A."/>
            <person name="Podell S."/>
            <person name="Pinowska A."/>
            <person name="Traller J.C."/>
            <person name="Smith S.R."/>
            <person name="McClure R."/>
            <person name="Beliaev A."/>
            <person name="Bohutskyi P."/>
            <person name="Hill E.A."/>
            <person name="Rabines A."/>
            <person name="Zheng H."/>
            <person name="Allen L.Z."/>
            <person name="Kuo A."/>
            <person name="Grigoriev I.V."/>
            <person name="Allen A.E."/>
            <person name="Hazlebeck D."/>
            <person name="Allen E.E."/>
        </authorList>
    </citation>
    <scope>NUCLEOTIDE SEQUENCE</scope>
    <source>
        <strain evidence="4">Hildebrandi</strain>
    </source>
</reference>
<dbReference type="EMBL" id="JAGRRH010000022">
    <property type="protein sequence ID" value="KAG7345559.1"/>
    <property type="molecule type" value="Genomic_DNA"/>
</dbReference>
<feature type="domain" description="Amine oxidase" evidence="3">
    <location>
        <begin position="121"/>
        <end position="412"/>
    </location>
</feature>
<evidence type="ECO:0000256" key="2">
    <source>
        <dbReference type="ARBA" id="ARBA00048448"/>
    </source>
</evidence>
<dbReference type="EC" id="1.4.3.4" evidence="1"/>
<dbReference type="InterPro" id="IPR050703">
    <property type="entry name" value="Flavin_MAO"/>
</dbReference>
<accession>A0A9K3KKR8</accession>
<evidence type="ECO:0000313" key="4">
    <source>
        <dbReference type="EMBL" id="KAG7345559.1"/>
    </source>
</evidence>
<sequence length="415" mass="46002">MKEMYHHCPSSSSVAPANQKILDLLIIGGGLSGIFVGHDYHHRHQRIATNPSTSSPTTANTSSWKILEARSVLGGRLANDDKGNRIDLGGAWVWPHHQPNLRNLLPQLDNITTFPQPDDSSSTRIDNGAVSLVETLAKNLPEENILLNTPVQKCTWVKSHSEKDTTGSFYIQIKTKTTTNGTNGTDAATTTQLWRAKQVVIAVPPRLISKHIQFDPILSATKRQAMESSHTWMAGVTKIAVVYPTAFWNDTRQQQQQQQQQQRHNIQTNMGLPSHLGPAFQVYDASTRDGSVAAITFFALVKPGSSAANDDQKLAIQVTQQLAQVWRYLKVDEDAIQTLLHSFTDIHVKQWPLEEYISEDPEPHQILPHPHPVHALSESEWNGQLLFAGSESDWQSPGVMEGAIGSALRVLQDIP</sequence>
<evidence type="ECO:0000259" key="3">
    <source>
        <dbReference type="Pfam" id="PF01593"/>
    </source>
</evidence>
<evidence type="ECO:0000313" key="5">
    <source>
        <dbReference type="Proteomes" id="UP000693970"/>
    </source>
</evidence>
<gene>
    <name evidence="4" type="ORF">IV203_033090</name>
</gene>
<dbReference type="Proteomes" id="UP000693970">
    <property type="component" value="Unassembled WGS sequence"/>
</dbReference>
<keyword evidence="5" id="KW-1185">Reference proteome</keyword>
<dbReference type="AlphaFoldDB" id="A0A9K3KKR8"/>
<dbReference type="PANTHER" id="PTHR43563">
    <property type="entry name" value="AMINE OXIDASE"/>
    <property type="match status" value="1"/>
</dbReference>
<dbReference type="InterPro" id="IPR002937">
    <property type="entry name" value="Amino_oxidase"/>
</dbReference>
<dbReference type="Pfam" id="PF01593">
    <property type="entry name" value="Amino_oxidase"/>
    <property type="match status" value="1"/>
</dbReference>
<proteinExistence type="predicted"/>
<dbReference type="PANTHER" id="PTHR43563:SF14">
    <property type="entry name" value="AMINE OXIDASE"/>
    <property type="match status" value="1"/>
</dbReference>
<comment type="catalytic activity">
    <reaction evidence="2">
        <text>a secondary aliphatic amine + O2 + H2O = a primary amine + an aldehyde + H2O2</text>
        <dbReference type="Rhea" id="RHEA:26414"/>
        <dbReference type="ChEBI" id="CHEBI:15377"/>
        <dbReference type="ChEBI" id="CHEBI:15379"/>
        <dbReference type="ChEBI" id="CHEBI:16240"/>
        <dbReference type="ChEBI" id="CHEBI:17478"/>
        <dbReference type="ChEBI" id="CHEBI:58855"/>
        <dbReference type="ChEBI" id="CHEBI:65296"/>
        <dbReference type="EC" id="1.4.3.4"/>
    </reaction>
</comment>
<evidence type="ECO:0000256" key="1">
    <source>
        <dbReference type="ARBA" id="ARBA00012804"/>
    </source>
</evidence>
<name>A0A9K3KKR8_9STRA</name>
<comment type="caution">
    <text evidence="4">The sequence shown here is derived from an EMBL/GenBank/DDBJ whole genome shotgun (WGS) entry which is preliminary data.</text>
</comment>
<reference evidence="4" key="2">
    <citation type="submission" date="2021-04" db="EMBL/GenBank/DDBJ databases">
        <authorList>
            <person name="Podell S."/>
        </authorList>
    </citation>
    <scope>NUCLEOTIDE SEQUENCE</scope>
    <source>
        <strain evidence="4">Hildebrandi</strain>
    </source>
</reference>